<organism evidence="1 2">
    <name type="scientific">Rozella allomycis (strain CSF55)</name>
    <dbReference type="NCBI Taxonomy" id="988480"/>
    <lineage>
        <taxon>Eukaryota</taxon>
        <taxon>Fungi</taxon>
        <taxon>Fungi incertae sedis</taxon>
        <taxon>Cryptomycota</taxon>
        <taxon>Cryptomycota incertae sedis</taxon>
        <taxon>Rozella</taxon>
    </lineage>
</organism>
<evidence type="ECO:0000313" key="2">
    <source>
        <dbReference type="Proteomes" id="UP000281549"/>
    </source>
</evidence>
<name>A0A4P9YAK2_ROZAC</name>
<feature type="non-terminal residue" evidence="1">
    <location>
        <position position="1"/>
    </location>
</feature>
<dbReference type="Proteomes" id="UP000281549">
    <property type="component" value="Unassembled WGS sequence"/>
</dbReference>
<sequence length="156" mass="18257">VRVRNILRRIVSGHRSTSINALHKLLLIEKIELRNASLSIRFADKLHNCTDKSIPAIRLWWSGLSDRNKNSLIEPIVSRNQFWRDAKKLNHVFNRLTPYYNKPMEMYSKIELKIYSIIHIENIEPYYPSTIAGSIEVAPGEKHHHLLKPNKDLDPK</sequence>
<proteinExistence type="predicted"/>
<gene>
    <name evidence="1" type="ORF">ROZALSC1DRAFT_26375</name>
</gene>
<feature type="non-terminal residue" evidence="1">
    <location>
        <position position="156"/>
    </location>
</feature>
<reference evidence="2" key="1">
    <citation type="journal article" date="2018" name="Nat. Microbiol.">
        <title>Leveraging single-cell genomics to expand the fungal tree of life.</title>
        <authorList>
            <person name="Ahrendt S.R."/>
            <person name="Quandt C.A."/>
            <person name="Ciobanu D."/>
            <person name="Clum A."/>
            <person name="Salamov A."/>
            <person name="Andreopoulos B."/>
            <person name="Cheng J.F."/>
            <person name="Woyke T."/>
            <person name="Pelin A."/>
            <person name="Henrissat B."/>
            <person name="Reynolds N.K."/>
            <person name="Benny G.L."/>
            <person name="Smith M.E."/>
            <person name="James T.Y."/>
            <person name="Grigoriev I.V."/>
        </authorList>
    </citation>
    <scope>NUCLEOTIDE SEQUENCE [LARGE SCALE GENOMIC DNA]</scope>
    <source>
        <strain evidence="2">CSF55</strain>
    </source>
</reference>
<protein>
    <submittedName>
        <fullName evidence="1">Uncharacterized protein</fullName>
    </submittedName>
</protein>
<dbReference type="EMBL" id="ML008930">
    <property type="protein sequence ID" value="RKP15541.1"/>
    <property type="molecule type" value="Genomic_DNA"/>
</dbReference>
<dbReference type="AlphaFoldDB" id="A0A4P9YAK2"/>
<accession>A0A4P9YAK2</accession>
<evidence type="ECO:0000313" key="1">
    <source>
        <dbReference type="EMBL" id="RKP15541.1"/>
    </source>
</evidence>